<gene>
    <name evidence="2" type="ORF">TWF730_009814</name>
</gene>
<feature type="region of interest" description="Disordered" evidence="1">
    <location>
        <begin position="1"/>
        <end position="45"/>
    </location>
</feature>
<sequence>MGRYLPWRDGPGDGSRPRKRVKASMSIDGFGAGEKKTKDDHEVVSREDEYMRDGIKNDDRYIMVEDELLQIAKSYTAKLHSAELERLQAQIALRKNLKVAASQHSQPRIAGSMSKQRQVVLHRRAHDAAVRRAAGITGDEAEPYNHKFSSQSLSRLMTTSATRIDSSLPLPLTPGKTIKPATRAAAGFTKASFNKALSSQILPSQVRSSQVAMQDYNDIDRESDEEDDEDLDLVSRRPGSTRVPQKMTPIESPTSSSASEKRVSVSKHPHPSTNYEPKLLSSSPQSFKKPPLLSSSPPPPSRALSSSKSSQRKPIFVPDPGPPVADSDSDNDYADAEQAARWRRRRMHKPPIAPASGALPTSRLPASTPKPTPAMVDSSDENDYADAEQAARFRRRQQLLEAQKSSARS</sequence>
<comment type="caution">
    <text evidence="2">The sequence shown here is derived from an EMBL/GenBank/DDBJ whole genome shotgun (WGS) entry which is preliminary data.</text>
</comment>
<reference evidence="2 3" key="1">
    <citation type="submission" date="2019-10" db="EMBL/GenBank/DDBJ databases">
        <authorList>
            <person name="Palmer J.M."/>
        </authorList>
    </citation>
    <scope>NUCLEOTIDE SEQUENCE [LARGE SCALE GENOMIC DNA]</scope>
    <source>
        <strain evidence="2 3">TWF730</strain>
    </source>
</reference>
<feature type="compositionally biased region" description="Acidic residues" evidence="1">
    <location>
        <begin position="221"/>
        <end position="232"/>
    </location>
</feature>
<accession>A0AAV9UVC6</accession>
<dbReference type="Proteomes" id="UP001373714">
    <property type="component" value="Unassembled WGS sequence"/>
</dbReference>
<protein>
    <submittedName>
        <fullName evidence="2">Uncharacterized protein</fullName>
    </submittedName>
</protein>
<dbReference type="EMBL" id="JAVHNS010000007">
    <property type="protein sequence ID" value="KAK6349054.1"/>
    <property type="molecule type" value="Genomic_DNA"/>
</dbReference>
<evidence type="ECO:0000313" key="3">
    <source>
        <dbReference type="Proteomes" id="UP001373714"/>
    </source>
</evidence>
<proteinExistence type="predicted"/>
<dbReference type="AlphaFoldDB" id="A0AAV9UVC6"/>
<evidence type="ECO:0000313" key="2">
    <source>
        <dbReference type="EMBL" id="KAK6349054.1"/>
    </source>
</evidence>
<feature type="compositionally biased region" description="Basic and acidic residues" evidence="1">
    <location>
        <begin position="33"/>
        <end position="45"/>
    </location>
</feature>
<name>A0AAV9UVC6_9PEZI</name>
<evidence type="ECO:0000256" key="1">
    <source>
        <dbReference type="SAM" id="MobiDB-lite"/>
    </source>
</evidence>
<feature type="compositionally biased region" description="Low complexity" evidence="1">
    <location>
        <begin position="277"/>
        <end position="295"/>
    </location>
</feature>
<keyword evidence="3" id="KW-1185">Reference proteome</keyword>
<feature type="region of interest" description="Disordered" evidence="1">
    <location>
        <begin position="220"/>
        <end position="409"/>
    </location>
</feature>
<feature type="compositionally biased region" description="Low complexity" evidence="1">
    <location>
        <begin position="302"/>
        <end position="314"/>
    </location>
</feature>
<organism evidence="2 3">
    <name type="scientific">Orbilia blumenaviensis</name>
    <dbReference type="NCBI Taxonomy" id="1796055"/>
    <lineage>
        <taxon>Eukaryota</taxon>
        <taxon>Fungi</taxon>
        <taxon>Dikarya</taxon>
        <taxon>Ascomycota</taxon>
        <taxon>Pezizomycotina</taxon>
        <taxon>Orbiliomycetes</taxon>
        <taxon>Orbiliales</taxon>
        <taxon>Orbiliaceae</taxon>
        <taxon>Orbilia</taxon>
    </lineage>
</organism>